<protein>
    <recommendedName>
        <fullName evidence="3">Lipoprotein</fullName>
    </recommendedName>
</protein>
<dbReference type="RefSeq" id="WP_345971852.1">
    <property type="nucleotide sequence ID" value="NZ_CP147920.1"/>
</dbReference>
<reference evidence="1 2" key="1">
    <citation type="submission" date="2024-03" db="EMBL/GenBank/DDBJ databases">
        <title>Sulfurimonas sp. HSL3-1.</title>
        <authorList>
            <person name="Wang S."/>
        </authorList>
    </citation>
    <scope>NUCLEOTIDE SEQUENCE [LARGE SCALE GENOMIC DNA]</scope>
    <source>
        <strain evidence="1 2">HSL3-1</strain>
    </source>
</reference>
<organism evidence="1 2">
    <name type="scientific">Sulfurimonas diazotrophicus</name>
    <dbReference type="NCBI Taxonomy" id="3131939"/>
    <lineage>
        <taxon>Bacteria</taxon>
        <taxon>Pseudomonadati</taxon>
        <taxon>Campylobacterota</taxon>
        <taxon>Epsilonproteobacteria</taxon>
        <taxon>Campylobacterales</taxon>
        <taxon>Sulfurimonadaceae</taxon>
        <taxon>Sulfurimonas</taxon>
    </lineage>
</organism>
<evidence type="ECO:0008006" key="3">
    <source>
        <dbReference type="Google" id="ProtNLM"/>
    </source>
</evidence>
<gene>
    <name evidence="1" type="ORF">WCY31_07095</name>
</gene>
<evidence type="ECO:0000313" key="2">
    <source>
        <dbReference type="Proteomes" id="UP001447842"/>
    </source>
</evidence>
<name>A0ABZ3H6K6_9BACT</name>
<evidence type="ECO:0000313" key="1">
    <source>
        <dbReference type="EMBL" id="XAU14022.1"/>
    </source>
</evidence>
<keyword evidence="2" id="KW-1185">Reference proteome</keyword>
<dbReference type="PROSITE" id="PS51257">
    <property type="entry name" value="PROKAR_LIPOPROTEIN"/>
    <property type="match status" value="1"/>
</dbReference>
<sequence length="185" mass="21624">MKLFSILTLLFLLSGCWEYDTKNTSSDEVEIVDGHTLPPDPGEAGKETLLGIDSNHDGVRDDVERWIYKTYEHPIERGLFMQNARAYQKVIMEPYKAHETTKYLDDALSCEFYWTYHAKDHNESFYLDEYRSLEDEIKGIQFNTAERFMAYEKYNEEFDGEVFSAPSATKEKCRFNDHGELNSVP</sequence>
<accession>A0ABZ3H6K6</accession>
<dbReference type="EMBL" id="CP147920">
    <property type="protein sequence ID" value="XAU14022.1"/>
    <property type="molecule type" value="Genomic_DNA"/>
</dbReference>
<dbReference type="Proteomes" id="UP001447842">
    <property type="component" value="Chromosome"/>
</dbReference>
<proteinExistence type="predicted"/>